<dbReference type="GO" id="GO:0030915">
    <property type="term" value="C:Smc5-Smc6 complex"/>
    <property type="evidence" value="ECO:0007669"/>
    <property type="project" value="TreeGrafter"/>
</dbReference>
<reference evidence="13 14" key="1">
    <citation type="submission" date="2024-04" db="EMBL/GenBank/DDBJ databases">
        <authorList>
            <person name="Rising A."/>
            <person name="Reimegard J."/>
            <person name="Sonavane S."/>
            <person name="Akerstrom W."/>
            <person name="Nylinder S."/>
            <person name="Hedman E."/>
            <person name="Kallberg Y."/>
        </authorList>
    </citation>
    <scope>NUCLEOTIDE SEQUENCE [LARGE SCALE GENOMIC DNA]</scope>
</reference>
<dbReference type="InterPro" id="IPR027417">
    <property type="entry name" value="P-loop_NTPase"/>
</dbReference>
<dbReference type="GO" id="GO:0003684">
    <property type="term" value="F:damaged DNA binding"/>
    <property type="evidence" value="ECO:0007669"/>
    <property type="project" value="TreeGrafter"/>
</dbReference>
<feature type="domain" description="Rad50/SbcC-type AAA" evidence="12">
    <location>
        <begin position="1"/>
        <end position="100"/>
    </location>
</feature>
<dbReference type="GO" id="GO:0016887">
    <property type="term" value="F:ATP hydrolysis activity"/>
    <property type="evidence" value="ECO:0007669"/>
    <property type="project" value="InterPro"/>
</dbReference>
<dbReference type="GO" id="GO:0035861">
    <property type="term" value="C:site of double-strand break"/>
    <property type="evidence" value="ECO:0007669"/>
    <property type="project" value="TreeGrafter"/>
</dbReference>
<dbReference type="InterPro" id="IPR038729">
    <property type="entry name" value="Rad50/SbcC_AAA"/>
</dbReference>
<evidence type="ECO:0000256" key="8">
    <source>
        <dbReference type="ARBA" id="ARBA00023054"/>
    </source>
</evidence>
<keyword evidence="10" id="KW-0234">DNA repair</keyword>
<organism evidence="13 14">
    <name type="scientific">Larinioides sclopetarius</name>
    <dbReference type="NCBI Taxonomy" id="280406"/>
    <lineage>
        <taxon>Eukaryota</taxon>
        <taxon>Metazoa</taxon>
        <taxon>Ecdysozoa</taxon>
        <taxon>Arthropoda</taxon>
        <taxon>Chelicerata</taxon>
        <taxon>Arachnida</taxon>
        <taxon>Araneae</taxon>
        <taxon>Araneomorphae</taxon>
        <taxon>Entelegynae</taxon>
        <taxon>Araneoidea</taxon>
        <taxon>Araneidae</taxon>
        <taxon>Larinioides</taxon>
    </lineage>
</organism>
<dbReference type="GO" id="GO:0005524">
    <property type="term" value="F:ATP binding"/>
    <property type="evidence" value="ECO:0007669"/>
    <property type="project" value="UniProtKB-KW"/>
</dbReference>
<dbReference type="GO" id="GO:0005634">
    <property type="term" value="C:nucleus"/>
    <property type="evidence" value="ECO:0007669"/>
    <property type="project" value="UniProtKB-SubCell"/>
</dbReference>
<sequence length="104" mass="11270">MCHENLTLSFEPHMNFIIGQNGSGKSAILTAIILALGGKSSSTDRFSNIKGFVKSGKNKAKVEVVLRNGGEGAYKQEVYGEKIVVVREFNKEGTSNYKIKSESG</sequence>
<gene>
    <name evidence="13" type="ORF">LARSCL_LOCUS12455</name>
</gene>
<dbReference type="GO" id="GO:0000724">
    <property type="term" value="P:double-strand break repair via homologous recombination"/>
    <property type="evidence" value="ECO:0007669"/>
    <property type="project" value="TreeGrafter"/>
</dbReference>
<dbReference type="Gene3D" id="3.40.50.300">
    <property type="entry name" value="P-loop containing nucleotide triphosphate hydrolases"/>
    <property type="match status" value="1"/>
</dbReference>
<keyword evidence="5" id="KW-0547">Nucleotide-binding</keyword>
<keyword evidence="14" id="KW-1185">Reference proteome</keyword>
<evidence type="ECO:0000256" key="9">
    <source>
        <dbReference type="ARBA" id="ARBA00023172"/>
    </source>
</evidence>
<keyword evidence="4" id="KW-0158">Chromosome</keyword>
<evidence type="ECO:0000256" key="4">
    <source>
        <dbReference type="ARBA" id="ARBA00022454"/>
    </source>
</evidence>
<dbReference type="Pfam" id="PF13476">
    <property type="entry name" value="AAA_23"/>
    <property type="match status" value="1"/>
</dbReference>
<feature type="non-terminal residue" evidence="13">
    <location>
        <position position="104"/>
    </location>
</feature>
<evidence type="ECO:0000313" key="13">
    <source>
        <dbReference type="EMBL" id="CAL1283206.1"/>
    </source>
</evidence>
<evidence type="ECO:0000256" key="2">
    <source>
        <dbReference type="ARBA" id="ARBA00004286"/>
    </source>
</evidence>
<evidence type="ECO:0000256" key="1">
    <source>
        <dbReference type="ARBA" id="ARBA00004123"/>
    </source>
</evidence>
<comment type="subcellular location">
    <subcellularLocation>
        <location evidence="2">Chromosome</location>
    </subcellularLocation>
    <subcellularLocation>
        <location evidence="1">Nucleus</location>
    </subcellularLocation>
</comment>
<dbReference type="AlphaFoldDB" id="A0AAV2AHS5"/>
<dbReference type="EMBL" id="CAXIEN010000165">
    <property type="protein sequence ID" value="CAL1283206.1"/>
    <property type="molecule type" value="Genomic_DNA"/>
</dbReference>
<evidence type="ECO:0000259" key="12">
    <source>
        <dbReference type="Pfam" id="PF13476"/>
    </source>
</evidence>
<protein>
    <recommendedName>
        <fullName evidence="12">Rad50/SbcC-type AAA domain-containing protein</fullName>
    </recommendedName>
</protein>
<keyword evidence="6" id="KW-0227">DNA damage</keyword>
<keyword evidence="8" id="KW-0175">Coiled coil</keyword>
<keyword evidence="9" id="KW-0233">DNA recombination</keyword>
<dbReference type="SUPFAM" id="SSF52540">
    <property type="entry name" value="P-loop containing nucleoside triphosphate hydrolases"/>
    <property type="match status" value="1"/>
</dbReference>
<evidence type="ECO:0000256" key="10">
    <source>
        <dbReference type="ARBA" id="ARBA00023204"/>
    </source>
</evidence>
<dbReference type="PANTHER" id="PTHR19306:SF6">
    <property type="entry name" value="STRUCTURAL MAINTENANCE OF CHROMOSOMES PROTEIN 6"/>
    <property type="match status" value="1"/>
</dbReference>
<dbReference type="Proteomes" id="UP001497382">
    <property type="component" value="Unassembled WGS sequence"/>
</dbReference>
<evidence type="ECO:0000256" key="6">
    <source>
        <dbReference type="ARBA" id="ARBA00022763"/>
    </source>
</evidence>
<proteinExistence type="inferred from homology"/>
<evidence type="ECO:0000256" key="7">
    <source>
        <dbReference type="ARBA" id="ARBA00022840"/>
    </source>
</evidence>
<evidence type="ECO:0000313" key="14">
    <source>
        <dbReference type="Proteomes" id="UP001497382"/>
    </source>
</evidence>
<evidence type="ECO:0000256" key="5">
    <source>
        <dbReference type="ARBA" id="ARBA00022741"/>
    </source>
</evidence>
<evidence type="ECO:0000256" key="11">
    <source>
        <dbReference type="ARBA" id="ARBA00023242"/>
    </source>
</evidence>
<keyword evidence="7" id="KW-0067">ATP-binding</keyword>
<comment type="caution">
    <text evidence="13">The sequence shown here is derived from an EMBL/GenBank/DDBJ whole genome shotgun (WGS) entry which is preliminary data.</text>
</comment>
<evidence type="ECO:0000256" key="3">
    <source>
        <dbReference type="ARBA" id="ARBA00006793"/>
    </source>
</evidence>
<comment type="similarity">
    <text evidence="3">Belongs to the SMC family. SMC6 subfamily.</text>
</comment>
<dbReference type="PANTHER" id="PTHR19306">
    <property type="entry name" value="STRUCTURAL MAINTENANCE OF CHROMOSOMES 5,6 SMC5, SMC6"/>
    <property type="match status" value="1"/>
</dbReference>
<accession>A0AAV2AHS5</accession>
<keyword evidence="11" id="KW-0539">Nucleus</keyword>
<dbReference type="GO" id="GO:0003697">
    <property type="term" value="F:single-stranded DNA binding"/>
    <property type="evidence" value="ECO:0007669"/>
    <property type="project" value="TreeGrafter"/>
</dbReference>
<name>A0AAV2AHS5_9ARAC</name>